<name>A0A401SI82_CHIPU</name>
<dbReference type="EMBL" id="BEZZ01000284">
    <property type="protein sequence ID" value="GCC30119.1"/>
    <property type="molecule type" value="Genomic_DNA"/>
</dbReference>
<comment type="caution">
    <text evidence="2">The sequence shown here is derived from an EMBL/GenBank/DDBJ whole genome shotgun (WGS) entry which is preliminary data.</text>
</comment>
<dbReference type="Proteomes" id="UP000287033">
    <property type="component" value="Unassembled WGS sequence"/>
</dbReference>
<sequence>MPGPAELHGGLQCDSENEQGGNFPVSVVLKGGVSLRVCVFSLTDLLGYLRKPWDSFSLQFDSKSGEEDVAFCFETAVRLDRTRSWVCAVALGSSAGSLNGAKLPLLPPPPTATPNTAQSVRERPTRASAVPPSHPGVARSYTSEQLFLSVAVCPWLLVWRITDTCMPCQFNWAPYECTNSQQFEQRSTLTDGLRYITRRLATHYR</sequence>
<reference evidence="2 3" key="1">
    <citation type="journal article" date="2018" name="Nat. Ecol. Evol.">
        <title>Shark genomes provide insights into elasmobranch evolution and the origin of vertebrates.</title>
        <authorList>
            <person name="Hara Y"/>
            <person name="Yamaguchi K"/>
            <person name="Onimaru K"/>
            <person name="Kadota M"/>
            <person name="Koyanagi M"/>
            <person name="Keeley SD"/>
            <person name="Tatsumi K"/>
            <person name="Tanaka K"/>
            <person name="Motone F"/>
            <person name="Kageyama Y"/>
            <person name="Nozu R"/>
            <person name="Adachi N"/>
            <person name="Nishimura O"/>
            <person name="Nakagawa R"/>
            <person name="Tanegashima C"/>
            <person name="Kiyatake I"/>
            <person name="Matsumoto R"/>
            <person name="Murakumo K"/>
            <person name="Nishida K"/>
            <person name="Terakita A"/>
            <person name="Kuratani S"/>
            <person name="Sato K"/>
            <person name="Hyodo S Kuraku.S."/>
        </authorList>
    </citation>
    <scope>NUCLEOTIDE SEQUENCE [LARGE SCALE GENOMIC DNA]</scope>
</reference>
<proteinExistence type="predicted"/>
<organism evidence="2 3">
    <name type="scientific">Chiloscyllium punctatum</name>
    <name type="common">Brownbanded bambooshark</name>
    <name type="synonym">Hemiscyllium punctatum</name>
    <dbReference type="NCBI Taxonomy" id="137246"/>
    <lineage>
        <taxon>Eukaryota</taxon>
        <taxon>Metazoa</taxon>
        <taxon>Chordata</taxon>
        <taxon>Craniata</taxon>
        <taxon>Vertebrata</taxon>
        <taxon>Chondrichthyes</taxon>
        <taxon>Elasmobranchii</taxon>
        <taxon>Galeomorphii</taxon>
        <taxon>Galeoidea</taxon>
        <taxon>Orectolobiformes</taxon>
        <taxon>Hemiscylliidae</taxon>
        <taxon>Chiloscyllium</taxon>
    </lineage>
</organism>
<accession>A0A401SI82</accession>
<feature type="region of interest" description="Disordered" evidence="1">
    <location>
        <begin position="105"/>
        <end position="134"/>
    </location>
</feature>
<evidence type="ECO:0000256" key="1">
    <source>
        <dbReference type="SAM" id="MobiDB-lite"/>
    </source>
</evidence>
<evidence type="ECO:0000313" key="3">
    <source>
        <dbReference type="Proteomes" id="UP000287033"/>
    </source>
</evidence>
<evidence type="ECO:0000313" key="2">
    <source>
        <dbReference type="EMBL" id="GCC30119.1"/>
    </source>
</evidence>
<gene>
    <name evidence="2" type="ORF">chiPu_0008566</name>
</gene>
<protein>
    <submittedName>
        <fullName evidence="2">Uncharacterized protein</fullName>
    </submittedName>
</protein>
<keyword evidence="3" id="KW-1185">Reference proteome</keyword>
<dbReference type="AlphaFoldDB" id="A0A401SI82"/>